<keyword evidence="1" id="KW-1133">Transmembrane helix</keyword>
<dbReference type="OrthoDB" id="7865446at2"/>
<accession>A0A074JAY9</accession>
<evidence type="ECO:0000313" key="2">
    <source>
        <dbReference type="EMBL" id="KEO53015.1"/>
    </source>
</evidence>
<evidence type="ECO:0000313" key="3">
    <source>
        <dbReference type="Proteomes" id="UP000027432"/>
    </source>
</evidence>
<feature type="transmembrane region" description="Helical" evidence="1">
    <location>
        <begin position="87"/>
        <end position="112"/>
    </location>
</feature>
<name>A0A074JAY9_9RHOB</name>
<reference evidence="2 3" key="1">
    <citation type="submission" date="2013-07" db="EMBL/GenBank/DDBJ databases">
        <title>Thioclava pacifica DSM 10166 Genome Sequencing.</title>
        <authorList>
            <person name="Lai Q."/>
            <person name="Shao Z."/>
        </authorList>
    </citation>
    <scope>NUCLEOTIDE SEQUENCE [LARGE SCALE GENOMIC DNA]</scope>
    <source>
        <strain evidence="2 3">DSM 10166</strain>
    </source>
</reference>
<comment type="caution">
    <text evidence="2">The sequence shown here is derived from an EMBL/GenBank/DDBJ whole genome shotgun (WGS) entry which is preliminary data.</text>
</comment>
<dbReference type="Proteomes" id="UP000027432">
    <property type="component" value="Unassembled WGS sequence"/>
</dbReference>
<keyword evidence="1" id="KW-0472">Membrane</keyword>
<organism evidence="2 3">
    <name type="scientific">Thioclava pacifica DSM 10166</name>
    <dbReference type="NCBI Taxonomy" id="1353537"/>
    <lineage>
        <taxon>Bacteria</taxon>
        <taxon>Pseudomonadati</taxon>
        <taxon>Pseudomonadota</taxon>
        <taxon>Alphaproteobacteria</taxon>
        <taxon>Rhodobacterales</taxon>
        <taxon>Paracoccaceae</taxon>
        <taxon>Thioclava</taxon>
    </lineage>
</organism>
<dbReference type="eggNOG" id="ENOG5031FS9">
    <property type="taxonomic scope" value="Bacteria"/>
</dbReference>
<keyword evidence="1" id="KW-0812">Transmembrane</keyword>
<feature type="transmembrane region" description="Helical" evidence="1">
    <location>
        <begin position="6"/>
        <end position="27"/>
    </location>
</feature>
<proteinExistence type="predicted"/>
<dbReference type="STRING" id="1353537.TP2_08730"/>
<keyword evidence="3" id="KW-1185">Reference proteome</keyword>
<dbReference type="EMBL" id="AUND01000023">
    <property type="protein sequence ID" value="KEO53015.1"/>
    <property type="molecule type" value="Genomic_DNA"/>
</dbReference>
<feature type="transmembrane region" description="Helical" evidence="1">
    <location>
        <begin position="48"/>
        <end position="67"/>
    </location>
</feature>
<evidence type="ECO:0000256" key="1">
    <source>
        <dbReference type="SAM" id="Phobius"/>
    </source>
</evidence>
<protein>
    <submittedName>
        <fullName evidence="2">Uncharacterized protein</fullName>
    </submittedName>
</protein>
<dbReference type="AlphaFoldDB" id="A0A074JAY9"/>
<gene>
    <name evidence="2" type="ORF">TP2_08730</name>
</gene>
<dbReference type="RefSeq" id="WP_038077358.1">
    <property type="nucleotide sequence ID" value="NZ_AUND01000023.1"/>
</dbReference>
<sequence>MRNAALMLGIIGGLIAMLVGFFGYGYTEVVQRHSEVGEMFGNFDRPELIRFASFFAPILAIAGGAMAKIRALWGGALMLIAGGLVYYAFGFGVFTMFPIGFLLLGGVLALAAGKPDEPKAHF</sequence>